<evidence type="ECO:0000313" key="1">
    <source>
        <dbReference type="EMBL" id="ALU12660.1"/>
    </source>
</evidence>
<dbReference type="Proteomes" id="UP000060778">
    <property type="component" value="Chromosome"/>
</dbReference>
<proteinExistence type="predicted"/>
<dbReference type="OrthoDB" id="374293at2157"/>
<dbReference type="AlphaFoldDB" id="A0A0U2U9D4"/>
<sequence>MAYIIRKVDVFDETRVWDPPQYEPLKRFTELVEWKRTGPLSGYVKRRDPVTREEVIIYIEP</sequence>
<accession>A0A0U2U9D4</accession>
<dbReference type="EMBL" id="CP006867">
    <property type="protein sequence ID" value="ALU12660.1"/>
    <property type="molecule type" value="Genomic_DNA"/>
</dbReference>
<dbReference type="GeneID" id="30680607"/>
<reference evidence="1 2" key="1">
    <citation type="submission" date="2013-11" db="EMBL/GenBank/DDBJ databases">
        <title>Comparative genomics of Ignicoccus.</title>
        <authorList>
            <person name="Podar M."/>
        </authorList>
    </citation>
    <scope>NUCLEOTIDE SEQUENCE [LARGE SCALE GENOMIC DNA]</scope>
    <source>
        <strain evidence="1 2">DSM 13165</strain>
    </source>
</reference>
<dbReference type="KEGG" id="iis:EYM_06155"/>
<gene>
    <name evidence="1" type="ORF">EYM_06155</name>
</gene>
<organism evidence="1 2">
    <name type="scientific">Ignicoccus islandicus DSM 13165</name>
    <dbReference type="NCBI Taxonomy" id="940295"/>
    <lineage>
        <taxon>Archaea</taxon>
        <taxon>Thermoproteota</taxon>
        <taxon>Thermoprotei</taxon>
        <taxon>Desulfurococcales</taxon>
        <taxon>Desulfurococcaceae</taxon>
        <taxon>Ignicoccus</taxon>
    </lineage>
</organism>
<evidence type="ECO:0000313" key="2">
    <source>
        <dbReference type="Proteomes" id="UP000060778"/>
    </source>
</evidence>
<keyword evidence="2" id="KW-1185">Reference proteome</keyword>
<name>A0A0U2U9D4_9CREN</name>
<dbReference type="RefSeq" id="WP_075050124.1">
    <property type="nucleotide sequence ID" value="NZ_CP006867.1"/>
</dbReference>
<protein>
    <submittedName>
        <fullName evidence="1">Uncharacterized protein</fullName>
    </submittedName>
</protein>